<dbReference type="Gene3D" id="3.40.120.10">
    <property type="entry name" value="Alpha-D-Glucose-1,6-Bisphosphate, subunit A, domain 3"/>
    <property type="match status" value="3"/>
</dbReference>
<feature type="domain" description="Alpha-D-phosphohexomutase alpha/beta/alpha" evidence="9">
    <location>
        <begin position="7"/>
        <end position="137"/>
    </location>
</feature>
<comment type="cofactor">
    <cofactor evidence="1">
        <name>Mg(2+)</name>
        <dbReference type="ChEBI" id="CHEBI:18420"/>
    </cofactor>
</comment>
<dbReference type="SUPFAM" id="SSF55957">
    <property type="entry name" value="Phosphoglucomutase, C-terminal domain"/>
    <property type="match status" value="1"/>
</dbReference>
<organism evidence="12 13">
    <name type="scientific">Candidatus Shapirobacteria bacterium CG07_land_8_20_14_0_80_39_12</name>
    <dbReference type="NCBI Taxonomy" id="1974480"/>
    <lineage>
        <taxon>Bacteria</taxon>
        <taxon>Candidatus Shapironibacteriota</taxon>
    </lineage>
</organism>
<dbReference type="InterPro" id="IPR005843">
    <property type="entry name" value="A-D-PHexomutase_C"/>
</dbReference>
<feature type="domain" description="Alpha-D-phosphohexomutase alpha/beta/alpha" evidence="11">
    <location>
        <begin position="263"/>
        <end position="371"/>
    </location>
</feature>
<dbReference type="InterPro" id="IPR016066">
    <property type="entry name" value="A-D-PHexomutase_CS"/>
</dbReference>
<dbReference type="GO" id="GO:0000287">
    <property type="term" value="F:magnesium ion binding"/>
    <property type="evidence" value="ECO:0007669"/>
    <property type="project" value="InterPro"/>
</dbReference>
<evidence type="ECO:0000259" key="11">
    <source>
        <dbReference type="Pfam" id="PF02880"/>
    </source>
</evidence>
<protein>
    <submittedName>
        <fullName evidence="12">Phosphomannomutase</fullName>
    </submittedName>
</protein>
<accession>A0A2M6YQF5</accession>
<evidence type="ECO:0000256" key="5">
    <source>
        <dbReference type="ARBA" id="ARBA00022842"/>
    </source>
</evidence>
<evidence type="ECO:0000313" key="12">
    <source>
        <dbReference type="EMBL" id="PIU33362.1"/>
    </source>
</evidence>
<feature type="domain" description="Alpha-D-phosphohexomutase alpha/beta/alpha" evidence="10">
    <location>
        <begin position="155"/>
        <end position="256"/>
    </location>
</feature>
<evidence type="ECO:0000259" key="10">
    <source>
        <dbReference type="Pfam" id="PF02879"/>
    </source>
</evidence>
<dbReference type="Pfam" id="PF02879">
    <property type="entry name" value="PGM_PMM_II"/>
    <property type="match status" value="1"/>
</dbReference>
<name>A0A2M6YQF5_9BACT</name>
<sequence length="459" mass="51655">MTINPSIFKAYDIRGVYPTDLNEELAYRIAQAYVQYAQPKGKVAVGMDVRLSSPKLKEAVIKGLTDAGIDIVDIGLVSTDMYYFAVGYYKLAGGIQVTASHNPAEYNGIKMVREQAFPIYGEVGIEQIRDMILANKEKIQSDKKGQVEQKNILDDFTSFLLKFIDTKAIKPLKVVINPNFGFQGEVIKYVVKKGNLPITLVGLNDTPDGTFPKGRPDPFVPENRPEFLNLVKNQGADFGIAWDADGDRVFFATEKGDFIESYYMNALFIADILKKNPGAKIIYDPRYTWALIDAAKENGGEAILERVGHSFIKARMRKEDAVFCGESSGHTYFRDFWYADCGVIPALMVMEMVSKKGKKLSELVEPLFNKYFISGEINTTVSNAKMVLEKIKEKYNEAQISEIDGVSIEYADWRANIRPSNTEPLFRLNVEAKSQELLDLKKREIIDFLQKYGPLADGR</sequence>
<dbReference type="AlphaFoldDB" id="A0A2M6YQF5"/>
<keyword evidence="3" id="KW-0597">Phosphoprotein</keyword>
<dbReference type="InterPro" id="IPR016055">
    <property type="entry name" value="A-D-PHexomutase_a/b/a-I/II/III"/>
</dbReference>
<evidence type="ECO:0000256" key="3">
    <source>
        <dbReference type="ARBA" id="ARBA00022553"/>
    </source>
</evidence>
<dbReference type="PROSITE" id="PS00710">
    <property type="entry name" value="PGM_PMM"/>
    <property type="match status" value="1"/>
</dbReference>
<evidence type="ECO:0000256" key="4">
    <source>
        <dbReference type="ARBA" id="ARBA00022723"/>
    </source>
</evidence>
<dbReference type="InterPro" id="IPR005846">
    <property type="entry name" value="A-D-PHexomutase_a/b/a-III"/>
</dbReference>
<keyword evidence="5 7" id="KW-0460">Magnesium</keyword>
<dbReference type="InterPro" id="IPR005845">
    <property type="entry name" value="A-D-PHexomutase_a/b/a-II"/>
</dbReference>
<evidence type="ECO:0000259" key="8">
    <source>
        <dbReference type="Pfam" id="PF00408"/>
    </source>
</evidence>
<evidence type="ECO:0000313" key="13">
    <source>
        <dbReference type="Proteomes" id="UP000229559"/>
    </source>
</evidence>
<dbReference type="GO" id="GO:0005975">
    <property type="term" value="P:carbohydrate metabolic process"/>
    <property type="evidence" value="ECO:0007669"/>
    <property type="project" value="InterPro"/>
</dbReference>
<dbReference type="PRINTS" id="PR00509">
    <property type="entry name" value="PGMPMM"/>
</dbReference>
<dbReference type="InterPro" id="IPR036900">
    <property type="entry name" value="A-D-PHexomutase_C_sf"/>
</dbReference>
<dbReference type="InterPro" id="IPR005841">
    <property type="entry name" value="Alpha-D-phosphohexomutase_SF"/>
</dbReference>
<evidence type="ECO:0000259" key="9">
    <source>
        <dbReference type="Pfam" id="PF02878"/>
    </source>
</evidence>
<dbReference type="Pfam" id="PF02878">
    <property type="entry name" value="PGM_PMM_I"/>
    <property type="match status" value="1"/>
</dbReference>
<dbReference type="EMBL" id="PEXA01000014">
    <property type="protein sequence ID" value="PIU33362.1"/>
    <property type="molecule type" value="Genomic_DNA"/>
</dbReference>
<evidence type="ECO:0000256" key="2">
    <source>
        <dbReference type="ARBA" id="ARBA00010231"/>
    </source>
</evidence>
<reference evidence="13" key="1">
    <citation type="submission" date="2017-09" db="EMBL/GenBank/DDBJ databases">
        <title>Depth-based differentiation of microbial function through sediment-hosted aquifers and enrichment of novel symbionts in the deep terrestrial subsurface.</title>
        <authorList>
            <person name="Probst A.J."/>
            <person name="Ladd B."/>
            <person name="Jarett J.K."/>
            <person name="Geller-Mcgrath D.E."/>
            <person name="Sieber C.M.K."/>
            <person name="Emerson J.B."/>
            <person name="Anantharaman K."/>
            <person name="Thomas B.C."/>
            <person name="Malmstrom R."/>
            <person name="Stieglmeier M."/>
            <person name="Klingl A."/>
            <person name="Woyke T."/>
            <person name="Ryan C.M."/>
            <person name="Banfield J.F."/>
        </authorList>
    </citation>
    <scope>NUCLEOTIDE SEQUENCE [LARGE SCALE GENOMIC DNA]</scope>
</reference>
<dbReference type="PANTHER" id="PTHR43771">
    <property type="entry name" value="PHOSPHOMANNOMUTASE"/>
    <property type="match status" value="1"/>
</dbReference>
<dbReference type="CDD" id="cd03089">
    <property type="entry name" value="PMM_PGM"/>
    <property type="match status" value="1"/>
</dbReference>
<proteinExistence type="inferred from homology"/>
<keyword evidence="4 7" id="KW-0479">Metal-binding</keyword>
<evidence type="ECO:0000256" key="7">
    <source>
        <dbReference type="RuleBase" id="RU004326"/>
    </source>
</evidence>
<feature type="domain" description="Alpha-D-phosphohexomutase C-terminal" evidence="8">
    <location>
        <begin position="376"/>
        <end position="444"/>
    </location>
</feature>
<dbReference type="Gene3D" id="3.30.310.50">
    <property type="entry name" value="Alpha-D-phosphohexomutase, C-terminal domain"/>
    <property type="match status" value="1"/>
</dbReference>
<dbReference type="Pfam" id="PF00408">
    <property type="entry name" value="PGM_PMM_IV"/>
    <property type="match status" value="1"/>
</dbReference>
<comment type="similarity">
    <text evidence="2 7">Belongs to the phosphohexose mutase family.</text>
</comment>
<evidence type="ECO:0000256" key="1">
    <source>
        <dbReference type="ARBA" id="ARBA00001946"/>
    </source>
</evidence>
<gene>
    <name evidence="12" type="ORF">COT04_00435</name>
</gene>
<dbReference type="Pfam" id="PF02880">
    <property type="entry name" value="PGM_PMM_III"/>
    <property type="match status" value="1"/>
</dbReference>
<comment type="caution">
    <text evidence="12">The sequence shown here is derived from an EMBL/GenBank/DDBJ whole genome shotgun (WGS) entry which is preliminary data.</text>
</comment>
<dbReference type="SUPFAM" id="SSF53738">
    <property type="entry name" value="Phosphoglucomutase, first 3 domains"/>
    <property type="match status" value="3"/>
</dbReference>
<evidence type="ECO:0000256" key="6">
    <source>
        <dbReference type="ARBA" id="ARBA00023235"/>
    </source>
</evidence>
<dbReference type="GO" id="GO:0016868">
    <property type="term" value="F:intramolecular phosphotransferase activity"/>
    <property type="evidence" value="ECO:0007669"/>
    <property type="project" value="InterPro"/>
</dbReference>
<keyword evidence="6" id="KW-0413">Isomerase</keyword>
<dbReference type="PANTHER" id="PTHR43771:SF1">
    <property type="entry name" value="PHOSPHOMANNOMUTASE"/>
    <property type="match status" value="1"/>
</dbReference>
<dbReference type="Proteomes" id="UP000229559">
    <property type="component" value="Unassembled WGS sequence"/>
</dbReference>
<dbReference type="InterPro" id="IPR005844">
    <property type="entry name" value="A-D-PHexomutase_a/b/a-I"/>
</dbReference>